<keyword evidence="1" id="KW-0697">Rotamase</keyword>
<dbReference type="STRING" id="448385.sce2583"/>
<evidence type="ECO:0000313" key="5">
    <source>
        <dbReference type="EMBL" id="CAN92742.1"/>
    </source>
</evidence>
<accession>A9G6V2</accession>
<organism evidence="5 6">
    <name type="scientific">Sorangium cellulosum (strain So ce56)</name>
    <name type="common">Polyangium cellulosum (strain So ce56)</name>
    <dbReference type="NCBI Taxonomy" id="448385"/>
    <lineage>
        <taxon>Bacteria</taxon>
        <taxon>Pseudomonadati</taxon>
        <taxon>Myxococcota</taxon>
        <taxon>Polyangia</taxon>
        <taxon>Polyangiales</taxon>
        <taxon>Polyangiaceae</taxon>
        <taxon>Sorangium</taxon>
    </lineage>
</organism>
<dbReference type="Gene3D" id="3.10.50.40">
    <property type="match status" value="1"/>
</dbReference>
<sequence>MSPGRRAIAAIACLCACAAWAVLSTSARGAAPLPPDVAARVGASDVAVDSVARIAAAQQIPPAQARDAAVRDALWAAEARARGLEQEPDVRREISLVLARRMLHRLKEEAANAGPVTDEELRVATERHWLDLDRPEGYRTVHAVVKLPEDAGEATRDRAKAIADAIRTAVLSSREVAQRTEPPRAAGTPQPPPDPAAEAFISAAKGVPAEGFEVVAQALSPVTEAGRVLTPETQQFDPAFSRAAASLVARGDLTAPVTSAFGVHVIMLLERIPAQVVPVEERRGLVHDEVVADRARAAQSRFLEVARREPKIAGAVDALLELVRIEP</sequence>
<dbReference type="BioCyc" id="SCEL448385:SCE_RS13235-MONOMER"/>
<dbReference type="InterPro" id="IPR027304">
    <property type="entry name" value="Trigger_fact/SurA_dom_sf"/>
</dbReference>
<evidence type="ECO:0000256" key="1">
    <source>
        <dbReference type="PROSITE-ProRule" id="PRU00278"/>
    </source>
</evidence>
<dbReference type="SUPFAM" id="SSF109998">
    <property type="entry name" value="Triger factor/SurA peptide-binding domain-like"/>
    <property type="match status" value="1"/>
</dbReference>
<protein>
    <recommendedName>
        <fullName evidence="4">PpiC domain-containing protein</fullName>
    </recommendedName>
</protein>
<dbReference type="SUPFAM" id="SSF54534">
    <property type="entry name" value="FKBP-like"/>
    <property type="match status" value="1"/>
</dbReference>
<evidence type="ECO:0000256" key="3">
    <source>
        <dbReference type="SAM" id="SignalP"/>
    </source>
</evidence>
<dbReference type="HOGENOM" id="CLU_849663_0_0_7"/>
<dbReference type="PROSITE" id="PS50198">
    <property type="entry name" value="PPIC_PPIASE_2"/>
    <property type="match status" value="1"/>
</dbReference>
<dbReference type="InterPro" id="IPR000297">
    <property type="entry name" value="PPIase_PpiC"/>
</dbReference>
<evidence type="ECO:0000259" key="4">
    <source>
        <dbReference type="PROSITE" id="PS50198"/>
    </source>
</evidence>
<dbReference type="OrthoDB" id="5518306at2"/>
<feature type="region of interest" description="Disordered" evidence="2">
    <location>
        <begin position="173"/>
        <end position="196"/>
    </location>
</feature>
<dbReference type="InterPro" id="IPR046357">
    <property type="entry name" value="PPIase_dom_sf"/>
</dbReference>
<dbReference type="Proteomes" id="UP000002139">
    <property type="component" value="Chromosome"/>
</dbReference>
<dbReference type="EMBL" id="AM746676">
    <property type="protein sequence ID" value="CAN92742.1"/>
    <property type="molecule type" value="Genomic_DNA"/>
</dbReference>
<feature type="signal peptide" evidence="3">
    <location>
        <begin position="1"/>
        <end position="21"/>
    </location>
</feature>
<keyword evidence="1 5" id="KW-0413">Isomerase</keyword>
<evidence type="ECO:0000313" key="6">
    <source>
        <dbReference type="Proteomes" id="UP000002139"/>
    </source>
</evidence>
<dbReference type="AlphaFoldDB" id="A9G6V2"/>
<dbReference type="GO" id="GO:0003755">
    <property type="term" value="F:peptidyl-prolyl cis-trans isomerase activity"/>
    <property type="evidence" value="ECO:0007669"/>
    <property type="project" value="UniProtKB-KW"/>
</dbReference>
<keyword evidence="6" id="KW-1185">Reference proteome</keyword>
<keyword evidence="3" id="KW-0732">Signal</keyword>
<evidence type="ECO:0000256" key="2">
    <source>
        <dbReference type="SAM" id="MobiDB-lite"/>
    </source>
</evidence>
<dbReference type="eggNOG" id="COG0760">
    <property type="taxonomic scope" value="Bacteria"/>
</dbReference>
<feature type="domain" description="PpiC" evidence="4">
    <location>
        <begin position="135"/>
        <end position="270"/>
    </location>
</feature>
<dbReference type="Pfam" id="PF00639">
    <property type="entry name" value="Rotamase"/>
    <property type="match status" value="1"/>
</dbReference>
<proteinExistence type="predicted"/>
<dbReference type="KEGG" id="scl:sce2583"/>
<gene>
    <name evidence="5" type="primary">ppiC</name>
    <name evidence="5" type="ordered locus">sce2583</name>
</gene>
<reference evidence="5 6" key="1">
    <citation type="journal article" date="2007" name="Nat. Biotechnol.">
        <title>Complete genome sequence of the myxobacterium Sorangium cellulosum.</title>
        <authorList>
            <person name="Schneiker S."/>
            <person name="Perlova O."/>
            <person name="Kaiser O."/>
            <person name="Gerth K."/>
            <person name="Alici A."/>
            <person name="Altmeyer M.O."/>
            <person name="Bartels D."/>
            <person name="Bekel T."/>
            <person name="Beyer S."/>
            <person name="Bode E."/>
            <person name="Bode H.B."/>
            <person name="Bolten C.J."/>
            <person name="Choudhuri J.V."/>
            <person name="Doss S."/>
            <person name="Elnakady Y.A."/>
            <person name="Frank B."/>
            <person name="Gaigalat L."/>
            <person name="Goesmann A."/>
            <person name="Groeger C."/>
            <person name="Gross F."/>
            <person name="Jelsbak L."/>
            <person name="Jelsbak L."/>
            <person name="Kalinowski J."/>
            <person name="Kegler C."/>
            <person name="Knauber T."/>
            <person name="Konietzny S."/>
            <person name="Kopp M."/>
            <person name="Krause L."/>
            <person name="Krug D."/>
            <person name="Linke B."/>
            <person name="Mahmud T."/>
            <person name="Martinez-Arias R."/>
            <person name="McHardy A.C."/>
            <person name="Merai M."/>
            <person name="Meyer F."/>
            <person name="Mormann S."/>
            <person name="Munoz-Dorado J."/>
            <person name="Perez J."/>
            <person name="Pradella S."/>
            <person name="Rachid S."/>
            <person name="Raddatz G."/>
            <person name="Rosenau F."/>
            <person name="Rueckert C."/>
            <person name="Sasse F."/>
            <person name="Scharfe M."/>
            <person name="Schuster S.C."/>
            <person name="Suen G."/>
            <person name="Treuner-Lange A."/>
            <person name="Velicer G.J."/>
            <person name="Vorholter F.-J."/>
            <person name="Weissman K.J."/>
            <person name="Welch R.D."/>
            <person name="Wenzel S.C."/>
            <person name="Whitworth D.E."/>
            <person name="Wilhelm S."/>
            <person name="Wittmann C."/>
            <person name="Bloecker H."/>
            <person name="Puehler A."/>
            <person name="Mueller R."/>
        </authorList>
    </citation>
    <scope>NUCLEOTIDE SEQUENCE [LARGE SCALE GENOMIC DNA]</scope>
    <source>
        <strain evidence="6">So ce56</strain>
    </source>
</reference>
<name>A9G6V2_SORC5</name>
<feature type="chain" id="PRO_5007909814" description="PpiC domain-containing protein" evidence="3">
    <location>
        <begin position="22"/>
        <end position="327"/>
    </location>
</feature>